<dbReference type="Gene3D" id="6.10.250.3180">
    <property type="match status" value="1"/>
</dbReference>
<gene>
    <name evidence="2" type="ORF">BCR33DRAFT_716751</name>
</gene>
<keyword evidence="3" id="KW-1185">Reference proteome</keyword>
<reference evidence="2 3" key="1">
    <citation type="submission" date="2016-07" db="EMBL/GenBank/DDBJ databases">
        <title>Pervasive Adenine N6-methylation of Active Genes in Fungi.</title>
        <authorList>
            <consortium name="DOE Joint Genome Institute"/>
            <person name="Mondo S.J."/>
            <person name="Dannebaum R.O."/>
            <person name="Kuo R.C."/>
            <person name="Labutti K."/>
            <person name="Haridas S."/>
            <person name="Kuo A."/>
            <person name="Salamov A."/>
            <person name="Ahrendt S.R."/>
            <person name="Lipzen A."/>
            <person name="Sullivan W."/>
            <person name="Andreopoulos W.B."/>
            <person name="Clum A."/>
            <person name="Lindquist E."/>
            <person name="Daum C."/>
            <person name="Ramamoorthy G.K."/>
            <person name="Gryganskyi A."/>
            <person name="Culley D."/>
            <person name="Magnuson J.K."/>
            <person name="James T.Y."/>
            <person name="O'Malley M.A."/>
            <person name="Stajich J.E."/>
            <person name="Spatafora J.W."/>
            <person name="Visel A."/>
            <person name="Grigoriev I.V."/>
        </authorList>
    </citation>
    <scope>NUCLEOTIDE SEQUENCE [LARGE SCALE GENOMIC DNA]</scope>
    <source>
        <strain evidence="2 3">JEL800</strain>
    </source>
</reference>
<dbReference type="Proteomes" id="UP000193642">
    <property type="component" value="Unassembled WGS sequence"/>
</dbReference>
<dbReference type="OrthoDB" id="2160036at2759"/>
<feature type="compositionally biased region" description="Low complexity" evidence="1">
    <location>
        <begin position="235"/>
        <end position="246"/>
    </location>
</feature>
<protein>
    <recommendedName>
        <fullName evidence="4">Elongin-A</fullName>
    </recommendedName>
</protein>
<dbReference type="InterPro" id="IPR010684">
    <property type="entry name" value="RNA_pol_II_trans_fac_SIII_A"/>
</dbReference>
<dbReference type="EMBL" id="MCGO01000021">
    <property type="protein sequence ID" value="ORY44803.1"/>
    <property type="molecule type" value="Genomic_DNA"/>
</dbReference>
<evidence type="ECO:0000313" key="2">
    <source>
        <dbReference type="EMBL" id="ORY44803.1"/>
    </source>
</evidence>
<dbReference type="PANTHER" id="PTHR15141">
    <property type="entry name" value="TRANSCRIPTION ELONGATION FACTOR B POLYPEPTIDE 3"/>
    <property type="match status" value="1"/>
</dbReference>
<dbReference type="GO" id="GO:0006368">
    <property type="term" value="P:transcription elongation by RNA polymerase II"/>
    <property type="evidence" value="ECO:0007669"/>
    <property type="project" value="InterPro"/>
</dbReference>
<sequence length="265" mass="30179">MNTSMHHRQREVPSLMTLCINKLQRRFDQVYYLSTSRGDLPSHLLKQIIPKTVNFLQLEKLVEYNPHMEYELNEDLNMHYRTAALKDFILLRKEAEHPDFQEPASWRELYLEKKKERDDKLIRARANIKSSYKDAEQHQKLHQTKSLQHAPPPPKKSWWGHSAQSRPTSVMGRAVNAVKKEMKISTIRYDSSMASGIGSSGSRALSTSHSKAPVSQHRPPPKVVQLPVTNSKPKPAVSRPPVVNSRPPAVMIAPAAKSFSLALPK</sequence>
<organism evidence="2 3">
    <name type="scientific">Rhizoclosmatium globosum</name>
    <dbReference type="NCBI Taxonomy" id="329046"/>
    <lineage>
        <taxon>Eukaryota</taxon>
        <taxon>Fungi</taxon>
        <taxon>Fungi incertae sedis</taxon>
        <taxon>Chytridiomycota</taxon>
        <taxon>Chytridiomycota incertae sedis</taxon>
        <taxon>Chytridiomycetes</taxon>
        <taxon>Chytridiales</taxon>
        <taxon>Chytriomycetaceae</taxon>
        <taxon>Rhizoclosmatium</taxon>
    </lineage>
</organism>
<dbReference type="AlphaFoldDB" id="A0A1Y2CCP5"/>
<feature type="region of interest" description="Disordered" evidence="1">
    <location>
        <begin position="195"/>
        <end position="246"/>
    </location>
</feature>
<dbReference type="PANTHER" id="PTHR15141:SF76">
    <property type="entry name" value="TRANSCRIPTION ELONGATION FACTOR B POLYPEPTIDE 3"/>
    <property type="match status" value="1"/>
</dbReference>
<evidence type="ECO:0008006" key="4">
    <source>
        <dbReference type="Google" id="ProtNLM"/>
    </source>
</evidence>
<name>A0A1Y2CCP5_9FUNG</name>
<accession>A0A1Y2CCP5</accession>
<evidence type="ECO:0000313" key="3">
    <source>
        <dbReference type="Proteomes" id="UP000193642"/>
    </source>
</evidence>
<dbReference type="Pfam" id="PF06881">
    <property type="entry name" value="Elongin_A"/>
    <property type="match status" value="1"/>
</dbReference>
<dbReference type="InterPro" id="IPR051870">
    <property type="entry name" value="Elongin-A_domain"/>
</dbReference>
<feature type="region of interest" description="Disordered" evidence="1">
    <location>
        <begin position="131"/>
        <end position="170"/>
    </location>
</feature>
<dbReference type="GO" id="GO:0070449">
    <property type="term" value="C:elongin complex"/>
    <property type="evidence" value="ECO:0007669"/>
    <property type="project" value="InterPro"/>
</dbReference>
<comment type="caution">
    <text evidence="2">The sequence shown here is derived from an EMBL/GenBank/DDBJ whole genome shotgun (WGS) entry which is preliminary data.</text>
</comment>
<proteinExistence type="predicted"/>
<evidence type="ECO:0000256" key="1">
    <source>
        <dbReference type="SAM" id="MobiDB-lite"/>
    </source>
</evidence>